<evidence type="ECO:0000256" key="4">
    <source>
        <dbReference type="PIRSR" id="PIRSR600821-50"/>
    </source>
</evidence>
<dbReference type="InterPro" id="IPR011079">
    <property type="entry name" value="Ala_racemase_C"/>
</dbReference>
<dbReference type="GO" id="GO:0005829">
    <property type="term" value="C:cytosol"/>
    <property type="evidence" value="ECO:0007669"/>
    <property type="project" value="TreeGrafter"/>
</dbReference>
<reference evidence="6 7" key="1">
    <citation type="submission" date="2016-01" db="EMBL/GenBank/DDBJ databases">
        <authorList>
            <person name="Peeters C."/>
        </authorList>
    </citation>
    <scope>NUCLEOTIDE SEQUENCE [LARGE SCALE GENOMIC DNA]</scope>
    <source>
        <strain evidence="6">LMG 29315</strain>
    </source>
</reference>
<dbReference type="AlphaFoldDB" id="A0A658QUJ4"/>
<dbReference type="Pfam" id="PF00842">
    <property type="entry name" value="Ala_racemase_C"/>
    <property type="match status" value="1"/>
</dbReference>
<dbReference type="SUPFAM" id="SSF51419">
    <property type="entry name" value="PLP-binding barrel"/>
    <property type="match status" value="1"/>
</dbReference>
<dbReference type="RefSeq" id="WP_040050848.1">
    <property type="nucleotide sequence ID" value="NZ_FCNV02000002.1"/>
</dbReference>
<dbReference type="InterPro" id="IPR001608">
    <property type="entry name" value="Ala_racemase_N"/>
</dbReference>
<dbReference type="Gene3D" id="2.40.37.10">
    <property type="entry name" value="Lyase, Ornithine Decarboxylase, Chain A, domain 1"/>
    <property type="match status" value="1"/>
</dbReference>
<dbReference type="SMART" id="SM01005">
    <property type="entry name" value="Ala_racemase_C"/>
    <property type="match status" value="1"/>
</dbReference>
<dbReference type="InterPro" id="IPR029066">
    <property type="entry name" value="PLP-binding_barrel"/>
</dbReference>
<dbReference type="EMBL" id="FCNV02000002">
    <property type="protein sequence ID" value="SAL23482.1"/>
    <property type="molecule type" value="Genomic_DNA"/>
</dbReference>
<dbReference type="Pfam" id="PF01168">
    <property type="entry name" value="Ala_racemase_N"/>
    <property type="match status" value="1"/>
</dbReference>
<dbReference type="Proteomes" id="UP000198263">
    <property type="component" value="Unassembled WGS sequence"/>
</dbReference>
<dbReference type="GO" id="GO:0030170">
    <property type="term" value="F:pyridoxal phosphate binding"/>
    <property type="evidence" value="ECO:0007669"/>
    <property type="project" value="TreeGrafter"/>
</dbReference>
<keyword evidence="3" id="KW-0413">Isomerase</keyword>
<dbReference type="InterPro" id="IPR000821">
    <property type="entry name" value="Ala_racemase"/>
</dbReference>
<proteinExistence type="predicted"/>
<organism evidence="6 7">
    <name type="scientific">Caballeronia concitans</name>
    <dbReference type="NCBI Taxonomy" id="1777133"/>
    <lineage>
        <taxon>Bacteria</taxon>
        <taxon>Pseudomonadati</taxon>
        <taxon>Pseudomonadota</taxon>
        <taxon>Betaproteobacteria</taxon>
        <taxon>Burkholderiales</taxon>
        <taxon>Burkholderiaceae</taxon>
        <taxon>Caballeronia</taxon>
    </lineage>
</organism>
<evidence type="ECO:0000256" key="2">
    <source>
        <dbReference type="ARBA" id="ARBA00022898"/>
    </source>
</evidence>
<feature type="modified residue" description="N6-(pyridoxal phosphate)lysine" evidence="4">
    <location>
        <position position="35"/>
    </location>
</feature>
<protein>
    <submittedName>
        <fullName evidence="6">Alanine racemase</fullName>
    </submittedName>
</protein>
<dbReference type="PRINTS" id="PR00992">
    <property type="entry name" value="ALARACEMASE"/>
</dbReference>
<sequence length="351" mass="37946">MPRPTGLKIDTSALHHNLALIRRLAPHSKTWALVKANAYGHRIDVVLPHLRTTTGFAVCDVEQGVELRKTGWQGPVLIVDGTYNRSDLYAVEEHTLTLAVQTEEQLRLLELARFAKPIYIEVTVANRNGILGFHPNELRDVIERVKRVEAIRSTALYGRIDATTKDERKREVIEFSETVSGLKGDRSYGGSAEIIDQPRAMPDWVRAGVILYGASPASAPGTSALGGFLPVMRFVSKVVCIRDVASASTTGSRWGGARKIGVVACGYADGYPDTAAVGTPVAIDGIVTRVLERVSMDTIVVDLDPCPGVHVGSEVELWGQHVSVDLVAAHSGTTASRLLSSVSSRLPLEIV</sequence>
<evidence type="ECO:0000256" key="1">
    <source>
        <dbReference type="ARBA" id="ARBA00001933"/>
    </source>
</evidence>
<evidence type="ECO:0000313" key="6">
    <source>
        <dbReference type="EMBL" id="SAL23482.1"/>
    </source>
</evidence>
<accession>A0A658QUJ4</accession>
<dbReference type="PANTHER" id="PTHR30511">
    <property type="entry name" value="ALANINE RACEMASE"/>
    <property type="match status" value="1"/>
</dbReference>
<name>A0A658QUJ4_9BURK</name>
<keyword evidence="2 4" id="KW-0663">Pyridoxal phosphate</keyword>
<dbReference type="NCBIfam" id="TIGR00492">
    <property type="entry name" value="alr"/>
    <property type="match status" value="1"/>
</dbReference>
<feature type="domain" description="Alanine racemase C-terminal" evidence="5">
    <location>
        <begin position="231"/>
        <end position="351"/>
    </location>
</feature>
<evidence type="ECO:0000256" key="3">
    <source>
        <dbReference type="ARBA" id="ARBA00023235"/>
    </source>
</evidence>
<comment type="cofactor">
    <cofactor evidence="1 4">
        <name>pyridoxal 5'-phosphate</name>
        <dbReference type="ChEBI" id="CHEBI:597326"/>
    </cofactor>
</comment>
<dbReference type="PANTHER" id="PTHR30511:SF0">
    <property type="entry name" value="ALANINE RACEMASE, CATABOLIC-RELATED"/>
    <property type="match status" value="1"/>
</dbReference>
<dbReference type="OrthoDB" id="9813814at2"/>
<dbReference type="GO" id="GO:0008784">
    <property type="term" value="F:alanine racemase activity"/>
    <property type="evidence" value="ECO:0007669"/>
    <property type="project" value="InterPro"/>
</dbReference>
<dbReference type="SUPFAM" id="SSF50621">
    <property type="entry name" value="Alanine racemase C-terminal domain-like"/>
    <property type="match status" value="1"/>
</dbReference>
<comment type="caution">
    <text evidence="6">The sequence shown here is derived from an EMBL/GenBank/DDBJ whole genome shotgun (WGS) entry which is preliminary data.</text>
</comment>
<evidence type="ECO:0000313" key="7">
    <source>
        <dbReference type="Proteomes" id="UP000198263"/>
    </source>
</evidence>
<dbReference type="InterPro" id="IPR009006">
    <property type="entry name" value="Ala_racemase/Decarboxylase_C"/>
</dbReference>
<dbReference type="GO" id="GO:0030632">
    <property type="term" value="P:D-alanine biosynthetic process"/>
    <property type="evidence" value="ECO:0007669"/>
    <property type="project" value="TreeGrafter"/>
</dbReference>
<gene>
    <name evidence="6" type="ORF">AWB72_01716</name>
</gene>
<keyword evidence="7" id="KW-1185">Reference proteome</keyword>
<dbReference type="Gene3D" id="3.20.20.10">
    <property type="entry name" value="Alanine racemase"/>
    <property type="match status" value="1"/>
</dbReference>
<evidence type="ECO:0000259" key="5">
    <source>
        <dbReference type="SMART" id="SM01005"/>
    </source>
</evidence>